<accession>A0AAD4PRG7</accession>
<dbReference type="EMBL" id="JAJJHW010000095">
    <property type="protein sequence ID" value="KAH8387850.1"/>
    <property type="molecule type" value="Genomic_DNA"/>
</dbReference>
<gene>
    <name evidence="2" type="ORF">KR093_009878</name>
</gene>
<evidence type="ECO:0000313" key="2">
    <source>
        <dbReference type="EMBL" id="KAH8387850.1"/>
    </source>
</evidence>
<feature type="compositionally biased region" description="Acidic residues" evidence="1">
    <location>
        <begin position="198"/>
        <end position="226"/>
    </location>
</feature>
<dbReference type="Proteomes" id="UP001200034">
    <property type="component" value="Unassembled WGS sequence"/>
</dbReference>
<sequence length="226" mass="25074">SPASTSASASASASTSASTSTSDSTASEDGMLGATKGFSDNLLRPYMGLLPVAQPHDPWTEKAYNPQHALYTGGGSYEPYLRPRRDTHIMPPQNHQLLTPGMLERLLRIKAEFQRRFPHLYQGMLNHQTNQTRVVVKPPLLVRNEPKLSEAPALELGAAERGVFDEPADVLEATSERIVDTVDKKKKQHRNEDNAPGDNDDDDDVDFFRFEDEDVDVDDNDNDNDP</sequence>
<proteinExistence type="predicted"/>
<name>A0AAD4PRG7_9MUSC</name>
<feature type="region of interest" description="Disordered" evidence="1">
    <location>
        <begin position="181"/>
        <end position="226"/>
    </location>
</feature>
<feature type="non-terminal residue" evidence="2">
    <location>
        <position position="226"/>
    </location>
</feature>
<feature type="region of interest" description="Disordered" evidence="1">
    <location>
        <begin position="1"/>
        <end position="32"/>
    </location>
</feature>
<evidence type="ECO:0000313" key="3">
    <source>
        <dbReference type="Proteomes" id="UP001200034"/>
    </source>
</evidence>
<protein>
    <submittedName>
        <fullName evidence="2">Uncharacterized protein</fullName>
    </submittedName>
</protein>
<feature type="compositionally biased region" description="Low complexity" evidence="1">
    <location>
        <begin position="1"/>
        <end position="27"/>
    </location>
</feature>
<reference evidence="2" key="1">
    <citation type="journal article" date="2021" name="Mol. Ecol. Resour.">
        <title>Phylogenomic analyses of the genus Drosophila reveals genomic signals of climate adaptation.</title>
        <authorList>
            <person name="Li F."/>
            <person name="Rane R.V."/>
            <person name="Luria V."/>
            <person name="Xiong Z."/>
            <person name="Chen J."/>
            <person name="Li Z."/>
            <person name="Catullo R.A."/>
            <person name="Griffin P.C."/>
            <person name="Schiffer M."/>
            <person name="Pearce S."/>
            <person name="Lee S.F."/>
            <person name="McElroy K."/>
            <person name="Stocker A."/>
            <person name="Shirriffs J."/>
            <person name="Cockerell F."/>
            <person name="Coppin C."/>
            <person name="Sgro C.M."/>
            <person name="Karger A."/>
            <person name="Cain J.W."/>
            <person name="Weber J.A."/>
            <person name="Santpere G."/>
            <person name="Kirschner M.W."/>
            <person name="Hoffmann A.A."/>
            <person name="Oakeshott J.G."/>
            <person name="Zhang G."/>
        </authorList>
    </citation>
    <scope>NUCLEOTIDE SEQUENCE</scope>
    <source>
        <strain evidence="2">BGI-SZ-2011g</strain>
    </source>
</reference>
<evidence type="ECO:0000256" key="1">
    <source>
        <dbReference type="SAM" id="MobiDB-lite"/>
    </source>
</evidence>
<feature type="non-terminal residue" evidence="2">
    <location>
        <position position="1"/>
    </location>
</feature>
<comment type="caution">
    <text evidence="2">The sequence shown here is derived from an EMBL/GenBank/DDBJ whole genome shotgun (WGS) entry which is preliminary data.</text>
</comment>
<organism evidence="2 3">
    <name type="scientific">Drosophila rubida</name>
    <dbReference type="NCBI Taxonomy" id="30044"/>
    <lineage>
        <taxon>Eukaryota</taxon>
        <taxon>Metazoa</taxon>
        <taxon>Ecdysozoa</taxon>
        <taxon>Arthropoda</taxon>
        <taxon>Hexapoda</taxon>
        <taxon>Insecta</taxon>
        <taxon>Pterygota</taxon>
        <taxon>Neoptera</taxon>
        <taxon>Endopterygota</taxon>
        <taxon>Diptera</taxon>
        <taxon>Brachycera</taxon>
        <taxon>Muscomorpha</taxon>
        <taxon>Ephydroidea</taxon>
        <taxon>Drosophilidae</taxon>
        <taxon>Drosophila</taxon>
    </lineage>
</organism>
<dbReference type="AlphaFoldDB" id="A0AAD4PRG7"/>
<keyword evidence="3" id="KW-1185">Reference proteome</keyword>